<dbReference type="Gene3D" id="3.40.50.300">
    <property type="entry name" value="P-loop containing nucleotide triphosphate hydrolases"/>
    <property type="match status" value="2"/>
</dbReference>
<keyword evidence="4" id="KW-1185">Reference proteome</keyword>
<dbReference type="PANTHER" id="PTHR47396">
    <property type="entry name" value="TYPE I RESTRICTION ENZYME ECOKI R PROTEIN"/>
    <property type="match status" value="1"/>
</dbReference>
<keyword evidence="1" id="KW-0472">Membrane</keyword>
<evidence type="ECO:0000256" key="1">
    <source>
        <dbReference type="SAM" id="Phobius"/>
    </source>
</evidence>
<proteinExistence type="predicted"/>
<dbReference type="GO" id="GO:0016787">
    <property type="term" value="F:hydrolase activity"/>
    <property type="evidence" value="ECO:0007669"/>
    <property type="project" value="InterPro"/>
</dbReference>
<dbReference type="InterPro" id="IPR050742">
    <property type="entry name" value="Helicase_Restrict-Modif_Enz"/>
</dbReference>
<accession>A0A1A8TS34</accession>
<evidence type="ECO:0000313" key="3">
    <source>
        <dbReference type="EMBL" id="SBS37452.1"/>
    </source>
</evidence>
<dbReference type="GO" id="GO:0005524">
    <property type="term" value="F:ATP binding"/>
    <property type="evidence" value="ECO:0007669"/>
    <property type="project" value="InterPro"/>
</dbReference>
<gene>
    <name evidence="3" type="ORF">MSP8886_04118</name>
</gene>
<dbReference type="CDD" id="cd18785">
    <property type="entry name" value="SF2_C"/>
    <property type="match status" value="1"/>
</dbReference>
<dbReference type="EMBL" id="FLOB01000018">
    <property type="protein sequence ID" value="SBS37452.1"/>
    <property type="molecule type" value="Genomic_DNA"/>
</dbReference>
<dbReference type="Proteomes" id="UP000092544">
    <property type="component" value="Unassembled WGS sequence"/>
</dbReference>
<sequence length="895" mass="101879">MKPFESMKFKHPWRPYQERVLNVIKDHLDDRRLHIVAAPGAGKTTLGLEVFRTLGKPTLVLSPTRVIRDQWIERIKDFVQNEDGSPLDCYQLDWVSNSIQNPQILTSITYQALHAKFAEELSVNEEEDVNLEDDDGLKDDEVNRFIKVIESQNIQMIILDEAHHLRSEWWRALEKVCEYFPNVILVSLTATPPYDAQGSEWNRYEQLCGPIDEEISIPELVKAGTLCAHQDFIWACDATISEKDQIKEYDHRVSTLCDTLFHSTEFEGIVLSHPWLQSEKIEAEIIKEPHVAIALLTYIKAKSLPMKDSLMALLDMKAEDIPELGRHWWQVLLESILFSKTTQHTDVQKQALDHLKKQLKASELLHKRELSLERSRRIDRSLSLSASKVLACSTIHQLEYKHRGERLRQVVLTDYIRDEALSSGLDTGEVNLGAWPVFKSITSSSAIPDQIGLLTGRTSIIPTKKLSLLLRHIKSHHVKTESMGNNGQYQKVVAPLNQLTSAFTELLMNGDIKVLVGTRSLLGEGWDAPAVNSLILASSVGSFMLTNQMRGRAIRVNSKHKDKVSSIWHLVAINTEYDAGWSDVFNLVSRFQTFVGLSEKELAIESGFDRMNATGLKSDNMFNKTAPISRNNKQMVRRYRKRELIAERWKKALTIDGTARVIPSVKTNKIPNLRGFVLKHSFSYLLVQMLVILSGIMTGSFYLSLNNPSLLWVLMLVGIIGALIYKLPQTISMIKIACFFLPVDGALKRIGKALAESLCQAGFIETSIRRMVTNVTKLEDGSFYIALSGCSFYESSVFADCLAEILAPIDNPRYLILREGRFLGSLRDDYHAVPMRFAAKKDLAQLFYKAWQKNVGLSELIYTRTEEGRRRLLRAKMKAFSSTFKDEVKRQDRWQ</sequence>
<dbReference type="PROSITE" id="PS51192">
    <property type="entry name" value="HELICASE_ATP_BIND_1"/>
    <property type="match status" value="1"/>
</dbReference>
<dbReference type="GO" id="GO:0005829">
    <property type="term" value="C:cytosol"/>
    <property type="evidence" value="ECO:0007669"/>
    <property type="project" value="TreeGrafter"/>
</dbReference>
<dbReference type="SMART" id="SM00487">
    <property type="entry name" value="DEXDc"/>
    <property type="match status" value="1"/>
</dbReference>
<dbReference type="Pfam" id="PF04851">
    <property type="entry name" value="ResIII"/>
    <property type="match status" value="1"/>
</dbReference>
<dbReference type="InterPro" id="IPR027417">
    <property type="entry name" value="P-loop_NTPase"/>
</dbReference>
<dbReference type="GO" id="GO:0003677">
    <property type="term" value="F:DNA binding"/>
    <property type="evidence" value="ECO:0007669"/>
    <property type="project" value="InterPro"/>
</dbReference>
<protein>
    <submittedName>
        <fullName evidence="3">Type III restriction enzyme, res subunit</fullName>
    </submittedName>
</protein>
<dbReference type="STRING" id="1792290.MSP8886_04118"/>
<feature type="transmembrane region" description="Helical" evidence="1">
    <location>
        <begin position="709"/>
        <end position="727"/>
    </location>
</feature>
<dbReference type="SUPFAM" id="SSF52540">
    <property type="entry name" value="P-loop containing nucleoside triphosphate hydrolases"/>
    <property type="match status" value="1"/>
</dbReference>
<dbReference type="PANTHER" id="PTHR47396:SF1">
    <property type="entry name" value="ATP-DEPENDENT HELICASE IRC3-RELATED"/>
    <property type="match status" value="1"/>
</dbReference>
<name>A0A1A8TS34_9GAMM</name>
<evidence type="ECO:0000259" key="2">
    <source>
        <dbReference type="PROSITE" id="PS51192"/>
    </source>
</evidence>
<dbReference type="InterPro" id="IPR014001">
    <property type="entry name" value="Helicase_ATP-bd"/>
</dbReference>
<keyword evidence="1" id="KW-0812">Transmembrane</keyword>
<dbReference type="InterPro" id="IPR006935">
    <property type="entry name" value="Helicase/UvrB_N"/>
</dbReference>
<evidence type="ECO:0000313" key="4">
    <source>
        <dbReference type="Proteomes" id="UP000092544"/>
    </source>
</evidence>
<feature type="transmembrane region" description="Helical" evidence="1">
    <location>
        <begin position="682"/>
        <end position="703"/>
    </location>
</feature>
<organism evidence="3 4">
    <name type="scientific">Marinomonas spartinae</name>
    <dbReference type="NCBI Taxonomy" id="1792290"/>
    <lineage>
        <taxon>Bacteria</taxon>
        <taxon>Pseudomonadati</taxon>
        <taxon>Pseudomonadota</taxon>
        <taxon>Gammaproteobacteria</taxon>
        <taxon>Oceanospirillales</taxon>
        <taxon>Oceanospirillaceae</taxon>
        <taxon>Marinomonas</taxon>
    </lineage>
</organism>
<keyword evidence="1" id="KW-1133">Transmembrane helix</keyword>
<dbReference type="AlphaFoldDB" id="A0A1A8TS34"/>
<reference evidence="3 4" key="1">
    <citation type="submission" date="2016-06" db="EMBL/GenBank/DDBJ databases">
        <authorList>
            <person name="Kjaerup R.B."/>
            <person name="Dalgaard T.S."/>
            <person name="Juul-Madsen H.R."/>
        </authorList>
    </citation>
    <scope>NUCLEOTIDE SEQUENCE [LARGE SCALE GENOMIC DNA]</scope>
    <source>
        <strain evidence="3 4">CECT 8886</strain>
    </source>
</reference>
<feature type="domain" description="Helicase ATP-binding" evidence="2">
    <location>
        <begin position="24"/>
        <end position="210"/>
    </location>
</feature>